<reference evidence="1" key="1">
    <citation type="submission" date="2021-06" db="EMBL/GenBank/DDBJ databases">
        <authorList>
            <person name="Kallberg Y."/>
            <person name="Tangrot J."/>
            <person name="Rosling A."/>
        </authorList>
    </citation>
    <scope>NUCLEOTIDE SEQUENCE</scope>
    <source>
        <strain evidence="1">MA461A</strain>
    </source>
</reference>
<accession>A0ACA9S128</accession>
<evidence type="ECO:0000313" key="1">
    <source>
        <dbReference type="EMBL" id="CAG8821270.1"/>
    </source>
</evidence>
<keyword evidence="2" id="KW-1185">Reference proteome</keyword>
<sequence>LSKQQNGQEYKAHSLKLALDSINRFLVKSSKISGINLHNRYEFPDIYDVLHGKMRDLQEKGLGEIQGAHALNPEEVRHILEHESMTISTPENLIYRIFFWIAIIFAYRGGEYYYIKANQLKQREDGGFNFIRYVAKNNQRGINGGNAQIIPIPADHPGTQGPCYDFQLYLSKRQADANDHLYLQVNPKWRETSIWYKKKHYGLNRINKFMKEIGQRTKITVPENLLSNHSGRKTATQILHDNEIPEQTIMDITGNSSKEIQLSQEIKPINSSQEIQSINSSQEIQPINPFQEISTNSSQEVHSINIDQSNSIQIFDNMQRGKENQNGIPSFYN</sequence>
<proteinExistence type="predicted"/>
<organism evidence="1 2">
    <name type="scientific">Racocetra persica</name>
    <dbReference type="NCBI Taxonomy" id="160502"/>
    <lineage>
        <taxon>Eukaryota</taxon>
        <taxon>Fungi</taxon>
        <taxon>Fungi incertae sedis</taxon>
        <taxon>Mucoromycota</taxon>
        <taxon>Glomeromycotina</taxon>
        <taxon>Glomeromycetes</taxon>
        <taxon>Diversisporales</taxon>
        <taxon>Gigasporaceae</taxon>
        <taxon>Racocetra</taxon>
    </lineage>
</organism>
<dbReference type="Proteomes" id="UP000789920">
    <property type="component" value="Unassembled WGS sequence"/>
</dbReference>
<evidence type="ECO:0000313" key="2">
    <source>
        <dbReference type="Proteomes" id="UP000789920"/>
    </source>
</evidence>
<name>A0ACA9S128_9GLOM</name>
<dbReference type="EMBL" id="CAJVQC010084673">
    <property type="protein sequence ID" value="CAG8821270.1"/>
    <property type="molecule type" value="Genomic_DNA"/>
</dbReference>
<comment type="caution">
    <text evidence="1">The sequence shown here is derived from an EMBL/GenBank/DDBJ whole genome shotgun (WGS) entry which is preliminary data.</text>
</comment>
<feature type="non-terminal residue" evidence="1">
    <location>
        <position position="1"/>
    </location>
</feature>
<feature type="non-terminal residue" evidence="1">
    <location>
        <position position="333"/>
    </location>
</feature>
<protein>
    <submittedName>
        <fullName evidence="1">18174_t:CDS:1</fullName>
    </submittedName>
</protein>
<gene>
    <name evidence="1" type="ORF">RPERSI_LOCUS25546</name>
</gene>